<comment type="subcellular location">
    <subcellularLocation>
        <location evidence="7">Cytoplasm</location>
    </subcellularLocation>
</comment>
<dbReference type="GO" id="GO:0004521">
    <property type="term" value="F:RNA endonuclease activity"/>
    <property type="evidence" value="ECO:0007669"/>
    <property type="project" value="UniProtKB-UniRule"/>
</dbReference>
<dbReference type="Pfam" id="PF02130">
    <property type="entry name" value="YbeY"/>
    <property type="match status" value="1"/>
</dbReference>
<dbReference type="PANTHER" id="PTHR46986">
    <property type="entry name" value="ENDORIBONUCLEASE YBEY, CHLOROPLASTIC"/>
    <property type="match status" value="1"/>
</dbReference>
<keyword evidence="5 7" id="KW-0378">Hydrolase</keyword>
<keyword evidence="7" id="KW-0690">Ribosome biogenesis</keyword>
<keyword evidence="7" id="KW-0698">rRNA processing</keyword>
<evidence type="ECO:0000256" key="4">
    <source>
        <dbReference type="ARBA" id="ARBA00022759"/>
    </source>
</evidence>
<dbReference type="InterPro" id="IPR023091">
    <property type="entry name" value="MetalPrtase_cat_dom_sf_prd"/>
</dbReference>
<name>A0A2H0W8E5_9BACT</name>
<dbReference type="GO" id="GO:0005737">
    <property type="term" value="C:cytoplasm"/>
    <property type="evidence" value="ECO:0007669"/>
    <property type="project" value="UniProtKB-SubCell"/>
</dbReference>
<dbReference type="PANTHER" id="PTHR46986:SF1">
    <property type="entry name" value="ENDORIBONUCLEASE YBEY, CHLOROPLASTIC"/>
    <property type="match status" value="1"/>
</dbReference>
<keyword evidence="4 7" id="KW-0255">Endonuclease</keyword>
<evidence type="ECO:0000256" key="7">
    <source>
        <dbReference type="HAMAP-Rule" id="MF_00009"/>
    </source>
</evidence>
<dbReference type="Proteomes" id="UP000231382">
    <property type="component" value="Unassembled WGS sequence"/>
</dbReference>
<organism evidence="8 9">
    <name type="scientific">Candidatus Berkelbacteria bacterium CG10_big_fil_rev_8_21_14_0_10_43_13</name>
    <dbReference type="NCBI Taxonomy" id="1974514"/>
    <lineage>
        <taxon>Bacteria</taxon>
        <taxon>Candidatus Berkelbacteria</taxon>
    </lineage>
</organism>
<dbReference type="PROSITE" id="PS01306">
    <property type="entry name" value="UPF0054"/>
    <property type="match status" value="1"/>
</dbReference>
<evidence type="ECO:0000256" key="2">
    <source>
        <dbReference type="ARBA" id="ARBA00022722"/>
    </source>
</evidence>
<dbReference type="GO" id="GO:0006364">
    <property type="term" value="P:rRNA processing"/>
    <property type="evidence" value="ECO:0007669"/>
    <property type="project" value="UniProtKB-UniRule"/>
</dbReference>
<dbReference type="InterPro" id="IPR002036">
    <property type="entry name" value="YbeY"/>
</dbReference>
<dbReference type="GO" id="GO:0004222">
    <property type="term" value="F:metalloendopeptidase activity"/>
    <property type="evidence" value="ECO:0007669"/>
    <property type="project" value="InterPro"/>
</dbReference>
<protein>
    <recommendedName>
        <fullName evidence="7">Endoribonuclease YbeY</fullName>
        <ecNumber evidence="7">3.1.-.-</ecNumber>
    </recommendedName>
</protein>
<evidence type="ECO:0000256" key="6">
    <source>
        <dbReference type="ARBA" id="ARBA00022833"/>
    </source>
</evidence>
<dbReference type="HAMAP" id="MF_00009">
    <property type="entry name" value="Endoribonucl_YbeY"/>
    <property type="match status" value="1"/>
</dbReference>
<dbReference type="NCBIfam" id="TIGR00043">
    <property type="entry name" value="rRNA maturation RNase YbeY"/>
    <property type="match status" value="1"/>
</dbReference>
<dbReference type="Gene3D" id="3.40.390.30">
    <property type="entry name" value="Metalloproteases ('zincins'), catalytic domain"/>
    <property type="match status" value="1"/>
</dbReference>
<keyword evidence="3 7" id="KW-0479">Metal-binding</keyword>
<gene>
    <name evidence="7 8" type="primary">ybeY</name>
    <name evidence="8" type="ORF">COT78_02925</name>
</gene>
<dbReference type="EMBL" id="PEZW01000018">
    <property type="protein sequence ID" value="PIS07627.1"/>
    <property type="molecule type" value="Genomic_DNA"/>
</dbReference>
<feature type="binding site" evidence="7">
    <location>
        <position position="106"/>
    </location>
    <ligand>
        <name>Zn(2+)</name>
        <dbReference type="ChEBI" id="CHEBI:29105"/>
        <note>catalytic</note>
    </ligand>
</feature>
<proteinExistence type="inferred from homology"/>
<comment type="caution">
    <text evidence="8">The sequence shown here is derived from an EMBL/GenBank/DDBJ whole genome shotgun (WGS) entry which is preliminary data.</text>
</comment>
<comment type="similarity">
    <text evidence="1 7">Belongs to the endoribonuclease YbeY family.</text>
</comment>
<keyword evidence="7" id="KW-0963">Cytoplasm</keyword>
<feature type="binding site" evidence="7">
    <location>
        <position position="112"/>
    </location>
    <ligand>
        <name>Zn(2+)</name>
        <dbReference type="ChEBI" id="CHEBI:29105"/>
        <note>catalytic</note>
    </ligand>
</feature>
<dbReference type="InterPro" id="IPR020549">
    <property type="entry name" value="YbeY_CS"/>
</dbReference>
<keyword evidence="6 7" id="KW-0862">Zinc</keyword>
<accession>A0A2H0W8E5</accession>
<dbReference type="GO" id="GO:0008270">
    <property type="term" value="F:zinc ion binding"/>
    <property type="evidence" value="ECO:0007669"/>
    <property type="project" value="UniProtKB-UniRule"/>
</dbReference>
<evidence type="ECO:0000256" key="1">
    <source>
        <dbReference type="ARBA" id="ARBA00010875"/>
    </source>
</evidence>
<dbReference type="SUPFAM" id="SSF55486">
    <property type="entry name" value="Metalloproteases ('zincins'), catalytic domain"/>
    <property type="match status" value="1"/>
</dbReference>
<evidence type="ECO:0000313" key="8">
    <source>
        <dbReference type="EMBL" id="PIS07627.1"/>
    </source>
</evidence>
<keyword evidence="2 7" id="KW-0540">Nuclease</keyword>
<feature type="binding site" evidence="7">
    <location>
        <position position="102"/>
    </location>
    <ligand>
        <name>Zn(2+)</name>
        <dbReference type="ChEBI" id="CHEBI:29105"/>
        <note>catalytic</note>
    </ligand>
</feature>
<evidence type="ECO:0000256" key="3">
    <source>
        <dbReference type="ARBA" id="ARBA00022723"/>
    </source>
</evidence>
<comment type="function">
    <text evidence="7">Single strand-specific metallo-endoribonuclease involved in late-stage 70S ribosome quality control and in maturation of the 3' terminus of the 16S rRNA.</text>
</comment>
<evidence type="ECO:0000313" key="9">
    <source>
        <dbReference type="Proteomes" id="UP000231382"/>
    </source>
</evidence>
<dbReference type="EC" id="3.1.-.-" evidence="7"/>
<sequence length="130" mass="14927">MNRVEIHNQENFDIQDNHIIEIVDDSLCIFDQIDCFVELNFVSKSKIAELNRTFRQIDKPTDVLSFPQAEVKNGGIKVLGDIVISPEIVAEKDEKMDDVIKHGLLHLLGYDHEIDESVWQKAADKISCQY</sequence>
<evidence type="ECO:0000256" key="5">
    <source>
        <dbReference type="ARBA" id="ARBA00022801"/>
    </source>
</evidence>
<dbReference type="AlphaFoldDB" id="A0A2H0W8E5"/>
<reference evidence="9" key="1">
    <citation type="submission" date="2017-09" db="EMBL/GenBank/DDBJ databases">
        <title>Depth-based differentiation of microbial function through sediment-hosted aquifers and enrichment of novel symbionts in the deep terrestrial subsurface.</title>
        <authorList>
            <person name="Probst A.J."/>
            <person name="Ladd B."/>
            <person name="Jarett J.K."/>
            <person name="Geller-Mcgrath D.E."/>
            <person name="Sieber C.M.K."/>
            <person name="Emerson J.B."/>
            <person name="Anantharaman K."/>
            <person name="Thomas B.C."/>
            <person name="Malmstrom R."/>
            <person name="Stieglmeier M."/>
            <person name="Klingl A."/>
            <person name="Woyke T."/>
            <person name="Ryan C.M."/>
            <person name="Banfield J.F."/>
        </authorList>
    </citation>
    <scope>NUCLEOTIDE SEQUENCE [LARGE SCALE GENOMIC DNA]</scope>
</reference>
<comment type="cofactor">
    <cofactor evidence="7">
        <name>Zn(2+)</name>
        <dbReference type="ChEBI" id="CHEBI:29105"/>
    </cofactor>
    <text evidence="7">Binds 1 zinc ion.</text>
</comment>